<proteinExistence type="predicted"/>
<organism evidence="2 3">
    <name type="scientific">Methylorubrum podarium</name>
    <dbReference type="NCBI Taxonomy" id="200476"/>
    <lineage>
        <taxon>Bacteria</taxon>
        <taxon>Pseudomonadati</taxon>
        <taxon>Pseudomonadota</taxon>
        <taxon>Alphaproteobacteria</taxon>
        <taxon>Hyphomicrobiales</taxon>
        <taxon>Methylobacteriaceae</taxon>
        <taxon>Methylorubrum</taxon>
    </lineage>
</organism>
<feature type="region of interest" description="Disordered" evidence="1">
    <location>
        <begin position="14"/>
        <end position="64"/>
    </location>
</feature>
<gene>
    <name evidence="2" type="ORF">ABS772_06160</name>
</gene>
<protein>
    <recommendedName>
        <fullName evidence="4">Replication initiation protein</fullName>
    </recommendedName>
</protein>
<evidence type="ECO:0000256" key="1">
    <source>
        <dbReference type="SAM" id="MobiDB-lite"/>
    </source>
</evidence>
<accession>A0ABV1QJG0</accession>
<reference evidence="2 3" key="1">
    <citation type="submission" date="2024-06" db="EMBL/GenBank/DDBJ databases">
        <authorList>
            <person name="Campbell A.G."/>
        </authorList>
    </citation>
    <scope>NUCLEOTIDE SEQUENCE [LARGE SCALE GENOMIC DNA]</scope>
    <source>
        <strain evidence="2 3">EM12</strain>
    </source>
</reference>
<dbReference type="EMBL" id="JBELQE010000039">
    <property type="protein sequence ID" value="MER2249497.1"/>
    <property type="molecule type" value="Genomic_DNA"/>
</dbReference>
<sequence length="251" mass="28036">MAYRHSQVISATAPLAAPLAKQPTPIPANSNTPNTPSTTKGKSAQTKGRAKEKTRTKKSRARFHATWEESGELTKLDYINAAGALRGQPFAWTLNLSPDVEQAANDNERGPLDYVSRRVRRHLDREPMLQGAALPLWIVIETTDSGRLHLHGAIFLDNSEFAPAIRRALSRAGGAWDAKAGEEYQTDLAPQRHPDIWAAYPLKRQGRTRRHVRDARALKHDAPVPIATWSRELVADAKRLLEEERRAIGRR</sequence>
<evidence type="ECO:0000313" key="2">
    <source>
        <dbReference type="EMBL" id="MER2249497.1"/>
    </source>
</evidence>
<feature type="compositionally biased region" description="Low complexity" evidence="1">
    <location>
        <begin position="27"/>
        <end position="39"/>
    </location>
</feature>
<feature type="compositionally biased region" description="Basic residues" evidence="1">
    <location>
        <begin position="48"/>
        <end position="63"/>
    </location>
</feature>
<comment type="caution">
    <text evidence="2">The sequence shown here is derived from an EMBL/GenBank/DDBJ whole genome shotgun (WGS) entry which is preliminary data.</text>
</comment>
<evidence type="ECO:0008006" key="4">
    <source>
        <dbReference type="Google" id="ProtNLM"/>
    </source>
</evidence>
<dbReference type="Proteomes" id="UP001480955">
    <property type="component" value="Unassembled WGS sequence"/>
</dbReference>
<dbReference type="RefSeq" id="WP_350392984.1">
    <property type="nucleotide sequence ID" value="NZ_JBELQE010000039.1"/>
</dbReference>
<evidence type="ECO:0000313" key="3">
    <source>
        <dbReference type="Proteomes" id="UP001480955"/>
    </source>
</evidence>
<keyword evidence="3" id="KW-1185">Reference proteome</keyword>
<name>A0ABV1QJG0_9HYPH</name>